<gene>
    <name evidence="1" type="ORF">MVEN_02250100</name>
</gene>
<dbReference type="OrthoDB" id="496981at2759"/>
<evidence type="ECO:0000313" key="1">
    <source>
        <dbReference type="EMBL" id="KAF7334999.1"/>
    </source>
</evidence>
<proteinExistence type="predicted"/>
<dbReference type="Gene3D" id="3.40.50.1240">
    <property type="entry name" value="Phosphoglycerate mutase-like"/>
    <property type="match status" value="1"/>
</dbReference>
<dbReference type="CDD" id="cd07067">
    <property type="entry name" value="HP_PGM_like"/>
    <property type="match status" value="1"/>
</dbReference>
<reference evidence="1" key="1">
    <citation type="submission" date="2020-05" db="EMBL/GenBank/DDBJ databases">
        <title>Mycena genomes resolve the evolution of fungal bioluminescence.</title>
        <authorList>
            <person name="Tsai I.J."/>
        </authorList>
    </citation>
    <scope>NUCLEOTIDE SEQUENCE</scope>
    <source>
        <strain evidence="1">CCC161011</strain>
    </source>
</reference>
<dbReference type="InterPro" id="IPR029033">
    <property type="entry name" value="His_PPase_superfam"/>
</dbReference>
<protein>
    <submittedName>
        <fullName evidence="1">F-box domain-containing protein</fullName>
    </submittedName>
</protein>
<dbReference type="PANTHER" id="PTHR48100">
    <property type="entry name" value="BROAD-SPECIFICITY PHOSPHATASE YOR283W-RELATED"/>
    <property type="match status" value="1"/>
</dbReference>
<comment type="caution">
    <text evidence="1">The sequence shown here is derived from an EMBL/GenBank/DDBJ whole genome shotgun (WGS) entry which is preliminary data.</text>
</comment>
<sequence>MFVYEALPHFFAQDDLLADPALIGAVPARFGLLDSSPVRWFTLTTKLRELNARAGAGAAYKLIFFGRHGQGYHNMAEDKYGTEAWNDHWGMLYGDGELTWGRASYHLITLPSGSLRQLTVITADPGLSGVGKAQAADANETWKVERAAGIPLPERLYCSPMTRAMQTNVITFDGVSDTCVVVLENCREEYGWHTCNKRNARTCIRTAFPKFEIEDGFTEEDELWEAESQETKTRAAARARTVLDRIFRDDKDVLFVSITTHGGIIHGFLHAMGRPIYQLPTGGVLPVVVKATNSV</sequence>
<accession>A0A8H6X6Q5</accession>
<dbReference type="GO" id="GO:0016791">
    <property type="term" value="F:phosphatase activity"/>
    <property type="evidence" value="ECO:0007669"/>
    <property type="project" value="TreeGrafter"/>
</dbReference>
<dbReference type="Pfam" id="PF00300">
    <property type="entry name" value="His_Phos_1"/>
    <property type="match status" value="1"/>
</dbReference>
<dbReference type="AlphaFoldDB" id="A0A8H6X6Q5"/>
<dbReference type="EMBL" id="JACAZI010000025">
    <property type="protein sequence ID" value="KAF7334999.1"/>
    <property type="molecule type" value="Genomic_DNA"/>
</dbReference>
<dbReference type="GO" id="GO:0005737">
    <property type="term" value="C:cytoplasm"/>
    <property type="evidence" value="ECO:0007669"/>
    <property type="project" value="TreeGrafter"/>
</dbReference>
<dbReference type="SUPFAM" id="SSF53254">
    <property type="entry name" value="Phosphoglycerate mutase-like"/>
    <property type="match status" value="1"/>
</dbReference>
<dbReference type="InterPro" id="IPR013078">
    <property type="entry name" value="His_Pase_superF_clade-1"/>
</dbReference>
<keyword evidence="2" id="KW-1185">Reference proteome</keyword>
<name>A0A8H6X6Q5_9AGAR</name>
<evidence type="ECO:0000313" key="2">
    <source>
        <dbReference type="Proteomes" id="UP000620124"/>
    </source>
</evidence>
<organism evidence="1 2">
    <name type="scientific">Mycena venus</name>
    <dbReference type="NCBI Taxonomy" id="2733690"/>
    <lineage>
        <taxon>Eukaryota</taxon>
        <taxon>Fungi</taxon>
        <taxon>Dikarya</taxon>
        <taxon>Basidiomycota</taxon>
        <taxon>Agaricomycotina</taxon>
        <taxon>Agaricomycetes</taxon>
        <taxon>Agaricomycetidae</taxon>
        <taxon>Agaricales</taxon>
        <taxon>Marasmiineae</taxon>
        <taxon>Mycenaceae</taxon>
        <taxon>Mycena</taxon>
    </lineage>
</organism>
<dbReference type="PANTHER" id="PTHR48100:SF1">
    <property type="entry name" value="HISTIDINE PHOSPHATASE FAMILY PROTEIN-RELATED"/>
    <property type="match status" value="1"/>
</dbReference>
<dbReference type="Proteomes" id="UP000620124">
    <property type="component" value="Unassembled WGS sequence"/>
</dbReference>
<dbReference type="InterPro" id="IPR050275">
    <property type="entry name" value="PGM_Phosphatase"/>
</dbReference>